<feature type="transmembrane region" description="Helical" evidence="4">
    <location>
        <begin position="1761"/>
        <end position="1782"/>
    </location>
</feature>
<dbReference type="PANTHER" id="PTHR38934">
    <property type="entry name" value="HYPHALLY REGULATED CELL WALL PROTEIN 1"/>
    <property type="match status" value="1"/>
</dbReference>
<feature type="transmembrane region" description="Helical" evidence="4">
    <location>
        <begin position="1697"/>
        <end position="1715"/>
    </location>
</feature>
<feature type="domain" description="EGF-like" evidence="5">
    <location>
        <begin position="742"/>
        <end position="774"/>
    </location>
</feature>
<accession>A0A8S1WKF1</accession>
<feature type="domain" description="EGF-like" evidence="5">
    <location>
        <begin position="642"/>
        <end position="683"/>
    </location>
</feature>
<dbReference type="CDD" id="cd00064">
    <property type="entry name" value="FU"/>
    <property type="match status" value="2"/>
</dbReference>
<evidence type="ECO:0000259" key="5">
    <source>
        <dbReference type="SMART" id="SM00181"/>
    </source>
</evidence>
<keyword evidence="4" id="KW-0472">Membrane</keyword>
<dbReference type="InterPro" id="IPR000742">
    <property type="entry name" value="EGF"/>
</dbReference>
<dbReference type="SMART" id="SM00261">
    <property type="entry name" value="FU"/>
    <property type="match status" value="9"/>
</dbReference>
<keyword evidence="4" id="KW-0812">Transmembrane</keyword>
<evidence type="ECO:0000256" key="3">
    <source>
        <dbReference type="ARBA" id="ARBA00023157"/>
    </source>
</evidence>
<keyword evidence="2" id="KW-0677">Repeat</keyword>
<dbReference type="EMBL" id="CAJJDP010000094">
    <property type="protein sequence ID" value="CAD8189472.1"/>
    <property type="molecule type" value="Genomic_DNA"/>
</dbReference>
<keyword evidence="1" id="KW-0732">Signal</keyword>
<dbReference type="SMART" id="SM00181">
    <property type="entry name" value="EGF"/>
    <property type="match status" value="9"/>
</dbReference>
<dbReference type="OMA" id="INEYEEC"/>
<keyword evidence="3" id="KW-1015">Disulfide bond</keyword>
<protein>
    <recommendedName>
        <fullName evidence="5">EGF-like domain-containing protein</fullName>
    </recommendedName>
</protein>
<feature type="domain" description="EGF-like" evidence="5">
    <location>
        <begin position="1105"/>
        <end position="1137"/>
    </location>
</feature>
<feature type="domain" description="EGF-like" evidence="5">
    <location>
        <begin position="592"/>
        <end position="634"/>
    </location>
</feature>
<dbReference type="InterPro" id="IPR006212">
    <property type="entry name" value="Furin_repeat"/>
</dbReference>
<dbReference type="Pfam" id="PF13948">
    <property type="entry name" value="DUF4215"/>
    <property type="match status" value="9"/>
</dbReference>
<sequence>MTTGFCNTIPFEVKTWKFAIPSLQSGQPQFISLNTNSGQVSISNFVVSRIFFICYSSCSECTGPQFNQCTSCYYGTPTNNICPSCPSNQYYEKYFGCKDICDIDQSLYSKGFCNRFEVRTIKAEVGYTDSQNIYWFEIYDPQNIDTSSKRILTKQLFGIFRFNSGFYRFFKQNYYSIGYDLLGFKIRIVAFNDIPINCGIKFMINNTYYGSIYRNQSGIQTHIFKIYETQLTGSYLNYSSSKAYDLITYFGIPKYSFLFSATGNYTDNTAGWAISNIIITQGFCHENCRWCNVPFICETCDYGYYIYRDGSCIYSCSSPYQKQIGAYCQDYDDETPYSQYLVEEYHNVAGDPEQFSQYTLMSQSGSNFLKGLDIYYSFCNGIRVFGGPFVWAQAKFQRVHNIINPHHSITIAFYILYGPSFPSDGQFIYTIENNTPVSKSTASYYSTYYEGQKYDKIYEKILHNTNTLTITWECFGPNNEPIKAYCGYYNYYIAVHNCQPYCLQCSDQSTCTQWNNTYDSNIVKFSQAECLSNQYYDKESLSCLTCPSSCLTCTSKLNCQTCQSTYTQSKLRCTCTIHQYEDSNQCFDCPIECNQCLTSTNCIECLTTNNRQLSNGQCICIDGYYPIVSNAQCQLCHQFCKTCTGATSDECLTCNDIVNIEKVGSTCRCPAGKSYQYTTKTCSSCHLSCQTCFRTTIDGCLTCDSTVNRLLKGLKCVCAPGYYELSNVCTSCPITETTSLSQCYKLCNNNQLIWHTVTCSSCDTGFQLVSGECQPICGDLQIKGYEQCEDSNTLFNDLCYNCQFQCPAHCLTCDSSTTLPCPDICGDGIITGVEECEDGNTIQYDGCFNCKYQCQPACTKCIKGLCFECATGGWYIDPLVTPWQCKEKCGDGLIVGSEQCEDGNTSDTDGCKDCKYFCRIGCSSCDYTTNTCLSCEFPGFTPISYYCKNVCGDRIVVVDPYGFYSEQCEDGNITNYDGCSSSCYFQCQPATICINCVNNRCEECATGYQLSDEKVCKPICGDSMIVVGEQCENSFILPYKGCNNCQARCQTSCLTCSTTGLGCQSCKTGYNRIDYLCYSICGDKIITEDEQCDDGNLIIGDGCHFCQFSCQDSCLYCLQGICYDCQEGYQLIQSKCYSICGDGLQKNNEQCDQQIQIQDSLKLNQNCDANCISCLEGICDLCLQGNYLFNNECISNHITIIYVGNDGINLCGDSKLMDNEECEDNNINPFYGCHNCKFQCDINCVDCQFGKCQRCVLGFLVNTNNLCEPECGDGIVVPFSKEQCDDDNEGCVNCKFKCQNYCSLCDLQYCLKCEIGLFPQENFCISICGDGIVINEYEECDDQNEQPFDGCYECKFQCTKYCQICNKGECLLCDNDYALQNNQCFLNIDYDDLNSSNNNTSSYGQNPEWLSLNENMICRKQECVYSRKPSMKLTYKMQFYALQQIEITFDQEVKFSDQVQKDKNLFDISIKDLDSKYYNITINSIQDISFDLQHAQYQVQIELFQQLQTKTILQVQLNQDIINSNNQTLFNPNQSMTLQTPKIMSEQLRLVSIYAQQSNKAFMIGAILICVISLVSGESSFVVETLNLLQYQSFLRFINVDYPENLYIYFQAQELLSISNYLQLFQIDDYLNLITRKEIQIDLNGKFQQYNVEADLFTNILPQLISCLVLVTLLYFAENLYNKLFRLSKYMRHLQHQKTLLSKMLIAIINLILIFKNCFKSLMKTKYFQNYDQIIQLIYVNSWDLIFKVILQLHYCKIDNLRSIITTVFASLIFFTCISLLLKSFSLCSYPKKNTVLSNLEIKFIALDVSRAIFFHSILILFQEQQILQCLLISISSIAQCCIIYKYKLCSQFDRIIFLIIEGVLTVFSLTLFLYFDIGEVYFSYENKITLGFIQMGFLIMCLGMIFVKQLFPKIQKIWKLVCKKRKIKLASSQLFS</sequence>
<name>A0A8S1WKF1_PAROT</name>
<keyword evidence="7" id="KW-1185">Reference proteome</keyword>
<evidence type="ECO:0000256" key="2">
    <source>
        <dbReference type="ARBA" id="ARBA00022737"/>
    </source>
</evidence>
<evidence type="ECO:0000313" key="6">
    <source>
        <dbReference type="EMBL" id="CAD8189472.1"/>
    </source>
</evidence>
<gene>
    <name evidence="6" type="ORF">POCTA_138.1.T0950074</name>
</gene>
<dbReference type="OrthoDB" id="19903at2759"/>
<feature type="domain" description="EGF-like" evidence="5">
    <location>
        <begin position="982"/>
        <end position="1017"/>
    </location>
</feature>
<organism evidence="6 7">
    <name type="scientific">Paramecium octaurelia</name>
    <dbReference type="NCBI Taxonomy" id="43137"/>
    <lineage>
        <taxon>Eukaryota</taxon>
        <taxon>Sar</taxon>
        <taxon>Alveolata</taxon>
        <taxon>Ciliophora</taxon>
        <taxon>Intramacronucleata</taxon>
        <taxon>Oligohymenophorea</taxon>
        <taxon>Peniculida</taxon>
        <taxon>Parameciidae</taxon>
        <taxon>Paramecium</taxon>
    </lineage>
</organism>
<dbReference type="InterPro" id="IPR011936">
    <property type="entry name" value="Myxo_disulph_rpt"/>
</dbReference>
<feature type="domain" description="EGF-like" evidence="5">
    <location>
        <begin position="283"/>
        <end position="313"/>
    </location>
</feature>
<feature type="transmembrane region" description="Helical" evidence="4">
    <location>
        <begin position="1656"/>
        <end position="1677"/>
    </location>
</feature>
<feature type="transmembrane region" description="Helical" evidence="4">
    <location>
        <begin position="1857"/>
        <end position="1876"/>
    </location>
</feature>
<feature type="transmembrane region" description="Helical" evidence="4">
    <location>
        <begin position="1888"/>
        <end position="1908"/>
    </location>
</feature>
<feature type="transmembrane region" description="Helical" evidence="4">
    <location>
        <begin position="1826"/>
        <end position="1845"/>
    </location>
</feature>
<feature type="domain" description="EGF-like" evidence="5">
    <location>
        <begin position="684"/>
        <end position="730"/>
    </location>
</feature>
<feature type="transmembrane region" description="Helical" evidence="4">
    <location>
        <begin position="1561"/>
        <end position="1583"/>
    </location>
</feature>
<dbReference type="Proteomes" id="UP000683925">
    <property type="component" value="Unassembled WGS sequence"/>
</dbReference>
<evidence type="ECO:0000256" key="4">
    <source>
        <dbReference type="SAM" id="Phobius"/>
    </source>
</evidence>
<keyword evidence="4" id="KW-1133">Transmembrane helix</keyword>
<comment type="caution">
    <text evidence="6">The sequence shown here is derived from an EMBL/GenBank/DDBJ whole genome shotgun (WGS) entry which is preliminary data.</text>
</comment>
<evidence type="ECO:0000256" key="1">
    <source>
        <dbReference type="ARBA" id="ARBA00022729"/>
    </source>
</evidence>
<proteinExistence type="predicted"/>
<feature type="domain" description="EGF-like" evidence="5">
    <location>
        <begin position="1353"/>
        <end position="1385"/>
    </location>
</feature>
<dbReference type="PANTHER" id="PTHR38934:SF6">
    <property type="entry name" value="CHROMOSOME UNDETERMINED SCAFFOLD_176, WHOLE GENOME SHOTGUN SEQUENCE"/>
    <property type="match status" value="1"/>
</dbReference>
<evidence type="ECO:0000313" key="7">
    <source>
        <dbReference type="Proteomes" id="UP000683925"/>
    </source>
</evidence>
<reference evidence="6" key="1">
    <citation type="submission" date="2021-01" db="EMBL/GenBank/DDBJ databases">
        <authorList>
            <consortium name="Genoscope - CEA"/>
            <person name="William W."/>
        </authorList>
    </citation>
    <scope>NUCLEOTIDE SEQUENCE</scope>
</reference>
<feature type="domain" description="EGF-like" evidence="5">
    <location>
        <begin position="1235"/>
        <end position="1268"/>
    </location>
</feature>
<dbReference type="NCBIfam" id="TIGR02232">
    <property type="entry name" value="myxo_disulf_rpt"/>
    <property type="match status" value="4"/>
</dbReference>